<dbReference type="InterPro" id="IPR050416">
    <property type="entry name" value="FAD-linked_Oxidoreductase"/>
</dbReference>
<dbReference type="InterPro" id="IPR006094">
    <property type="entry name" value="Oxid_FAD_bind_N"/>
</dbReference>
<dbReference type="InterPro" id="IPR016169">
    <property type="entry name" value="FAD-bd_PCMH_sub2"/>
</dbReference>
<sequence>MSLTLHRPGTPAYDAARAGFDLSAIPEPDLAVSATCEADVAAAVGYAAQRDLPVAVRATGHGPVRGVTGGVLVDTRAMRSVRIQGRSAVLGAGTTWTDVLARCAPLGLAPLCGSAPDVGAVSYSLGGGLGPLGRAHGWAADHVRRLRLVTADGEVRTVDASEPDLFWAVRGGGGNFGVVTELETDLVRVEQLYGGGLFLPGECAGELLAAFGQVTAAAPDALSLSVAFVTFPPAAPAPLRGRFLAHLRVAHLGDPREAEALLAPLRAVAEPVLDTVRPLGIDEIGTIHADPVAPMPVSCGGAILPRWDEAAITVLLTEIGPATPHMLELRHLGGALAEPADTSVGHRSALYSVFTSAYPGGPAEVQTSFYRRLEPWSGGRSLYNFTAHPDNTPADACGAFEPPILDRLRLVKKEWDPQNRFRFALPFTPR</sequence>
<evidence type="ECO:0000256" key="3">
    <source>
        <dbReference type="ARBA" id="ARBA00022630"/>
    </source>
</evidence>
<evidence type="ECO:0000313" key="7">
    <source>
        <dbReference type="EMBL" id="GAA1862610.1"/>
    </source>
</evidence>
<dbReference type="RefSeq" id="WP_344421363.1">
    <property type="nucleotide sequence ID" value="NZ_BAAAQK010000018.1"/>
</dbReference>
<dbReference type="PANTHER" id="PTHR42973:SF39">
    <property type="entry name" value="FAD-BINDING PCMH-TYPE DOMAIN-CONTAINING PROTEIN"/>
    <property type="match status" value="1"/>
</dbReference>
<evidence type="ECO:0000256" key="2">
    <source>
        <dbReference type="ARBA" id="ARBA00005466"/>
    </source>
</evidence>
<gene>
    <name evidence="7" type="ORF">GCM10009836_48640</name>
</gene>
<dbReference type="Gene3D" id="3.30.43.10">
    <property type="entry name" value="Uridine Diphospho-n-acetylenolpyruvylglucosamine Reductase, domain 2"/>
    <property type="match status" value="1"/>
</dbReference>
<keyword evidence="5" id="KW-0560">Oxidoreductase</keyword>
<dbReference type="SUPFAM" id="SSF56176">
    <property type="entry name" value="FAD-binding/transporter-associated domain-like"/>
    <property type="match status" value="1"/>
</dbReference>
<proteinExistence type="inferred from homology"/>
<dbReference type="EMBL" id="BAAAQK010000018">
    <property type="protein sequence ID" value="GAA1862610.1"/>
    <property type="molecule type" value="Genomic_DNA"/>
</dbReference>
<keyword evidence="4" id="KW-0274">FAD</keyword>
<dbReference type="InterPro" id="IPR016167">
    <property type="entry name" value="FAD-bd_PCMH_sub1"/>
</dbReference>
<evidence type="ECO:0000259" key="6">
    <source>
        <dbReference type="PROSITE" id="PS51387"/>
    </source>
</evidence>
<dbReference type="PROSITE" id="PS00862">
    <property type="entry name" value="OX2_COVAL_FAD"/>
    <property type="match status" value="1"/>
</dbReference>
<dbReference type="Gene3D" id="3.40.462.20">
    <property type="match status" value="1"/>
</dbReference>
<keyword evidence="3" id="KW-0285">Flavoprotein</keyword>
<dbReference type="InterPro" id="IPR016166">
    <property type="entry name" value="FAD-bd_PCMH"/>
</dbReference>
<keyword evidence="8" id="KW-1185">Reference proteome</keyword>
<protein>
    <submittedName>
        <fullName evidence="7">FAD-binding oxidoreductase</fullName>
    </submittedName>
</protein>
<dbReference type="InterPro" id="IPR036318">
    <property type="entry name" value="FAD-bd_PCMH-like_sf"/>
</dbReference>
<evidence type="ECO:0000256" key="5">
    <source>
        <dbReference type="ARBA" id="ARBA00023002"/>
    </source>
</evidence>
<dbReference type="Gene3D" id="3.30.465.10">
    <property type="match status" value="1"/>
</dbReference>
<feature type="domain" description="FAD-binding PCMH-type" evidence="6">
    <location>
        <begin position="24"/>
        <end position="189"/>
    </location>
</feature>
<comment type="similarity">
    <text evidence="2">Belongs to the oxygen-dependent FAD-linked oxidoreductase family.</text>
</comment>
<comment type="cofactor">
    <cofactor evidence="1">
        <name>FAD</name>
        <dbReference type="ChEBI" id="CHEBI:57692"/>
    </cofactor>
</comment>
<evidence type="ECO:0000256" key="1">
    <source>
        <dbReference type="ARBA" id="ARBA00001974"/>
    </source>
</evidence>
<dbReference type="Proteomes" id="UP001500449">
    <property type="component" value="Unassembled WGS sequence"/>
</dbReference>
<dbReference type="Pfam" id="PF01565">
    <property type="entry name" value="FAD_binding_4"/>
    <property type="match status" value="1"/>
</dbReference>
<dbReference type="InterPro" id="IPR006093">
    <property type="entry name" value="Oxy_OxRdtase_FAD_BS"/>
</dbReference>
<evidence type="ECO:0000313" key="8">
    <source>
        <dbReference type="Proteomes" id="UP001500449"/>
    </source>
</evidence>
<reference evidence="7 8" key="1">
    <citation type="journal article" date="2019" name="Int. J. Syst. Evol. Microbiol.">
        <title>The Global Catalogue of Microorganisms (GCM) 10K type strain sequencing project: providing services to taxonomists for standard genome sequencing and annotation.</title>
        <authorList>
            <consortium name="The Broad Institute Genomics Platform"/>
            <consortium name="The Broad Institute Genome Sequencing Center for Infectious Disease"/>
            <person name="Wu L."/>
            <person name="Ma J."/>
        </authorList>
    </citation>
    <scope>NUCLEOTIDE SEQUENCE [LARGE SCALE GENOMIC DNA]</scope>
    <source>
        <strain evidence="7 8">JCM 16009</strain>
    </source>
</reference>
<dbReference type="PROSITE" id="PS51387">
    <property type="entry name" value="FAD_PCMH"/>
    <property type="match status" value="1"/>
</dbReference>
<dbReference type="PANTHER" id="PTHR42973">
    <property type="entry name" value="BINDING OXIDOREDUCTASE, PUTATIVE (AFU_ORTHOLOGUE AFUA_1G17690)-RELATED"/>
    <property type="match status" value="1"/>
</dbReference>
<organism evidence="7 8">
    <name type="scientific">Pseudonocardia ailaonensis</name>
    <dbReference type="NCBI Taxonomy" id="367279"/>
    <lineage>
        <taxon>Bacteria</taxon>
        <taxon>Bacillati</taxon>
        <taxon>Actinomycetota</taxon>
        <taxon>Actinomycetes</taxon>
        <taxon>Pseudonocardiales</taxon>
        <taxon>Pseudonocardiaceae</taxon>
        <taxon>Pseudonocardia</taxon>
    </lineage>
</organism>
<comment type="caution">
    <text evidence="7">The sequence shown here is derived from an EMBL/GenBank/DDBJ whole genome shotgun (WGS) entry which is preliminary data.</text>
</comment>
<evidence type="ECO:0000256" key="4">
    <source>
        <dbReference type="ARBA" id="ARBA00022827"/>
    </source>
</evidence>
<name>A0ABN2NDF3_9PSEU</name>
<accession>A0ABN2NDF3</accession>